<feature type="compositionally biased region" description="Basic residues" evidence="1">
    <location>
        <begin position="273"/>
        <end position="282"/>
    </location>
</feature>
<name>A0AAW0P640_9GOBI</name>
<feature type="compositionally biased region" description="Basic and acidic residues" evidence="1">
    <location>
        <begin position="7"/>
        <end position="20"/>
    </location>
</feature>
<accession>A0AAW0P640</accession>
<protein>
    <submittedName>
        <fullName evidence="2">Uncharacterized protein</fullName>
    </submittedName>
</protein>
<feature type="compositionally biased region" description="Basic and acidic residues" evidence="1">
    <location>
        <begin position="195"/>
        <end position="207"/>
    </location>
</feature>
<proteinExistence type="predicted"/>
<feature type="region of interest" description="Disordered" evidence="1">
    <location>
        <begin position="249"/>
        <end position="320"/>
    </location>
</feature>
<evidence type="ECO:0000256" key="1">
    <source>
        <dbReference type="SAM" id="MobiDB-lite"/>
    </source>
</evidence>
<comment type="caution">
    <text evidence="2">The sequence shown here is derived from an EMBL/GenBank/DDBJ whole genome shotgun (WGS) entry which is preliminary data.</text>
</comment>
<feature type="compositionally biased region" description="Polar residues" evidence="1">
    <location>
        <begin position="75"/>
        <end position="96"/>
    </location>
</feature>
<reference evidence="3" key="1">
    <citation type="submission" date="2024-04" db="EMBL/GenBank/DDBJ databases">
        <title>Salinicola lusitanus LLJ914,a marine bacterium isolated from the Okinawa Trough.</title>
        <authorList>
            <person name="Li J."/>
        </authorList>
    </citation>
    <scope>NUCLEOTIDE SEQUENCE [LARGE SCALE GENOMIC DNA]</scope>
</reference>
<organism evidence="2 3">
    <name type="scientific">Mugilogobius chulae</name>
    <name type="common">yellowstripe goby</name>
    <dbReference type="NCBI Taxonomy" id="88201"/>
    <lineage>
        <taxon>Eukaryota</taxon>
        <taxon>Metazoa</taxon>
        <taxon>Chordata</taxon>
        <taxon>Craniata</taxon>
        <taxon>Vertebrata</taxon>
        <taxon>Euteleostomi</taxon>
        <taxon>Actinopterygii</taxon>
        <taxon>Neopterygii</taxon>
        <taxon>Teleostei</taxon>
        <taxon>Neoteleostei</taxon>
        <taxon>Acanthomorphata</taxon>
        <taxon>Gobiaria</taxon>
        <taxon>Gobiiformes</taxon>
        <taxon>Gobioidei</taxon>
        <taxon>Gobiidae</taxon>
        <taxon>Gobionellinae</taxon>
        <taxon>Mugilogobius</taxon>
    </lineage>
</organism>
<feature type="region of interest" description="Disordered" evidence="1">
    <location>
        <begin position="195"/>
        <end position="225"/>
    </location>
</feature>
<feature type="region of interest" description="Disordered" evidence="1">
    <location>
        <begin position="1"/>
        <end position="128"/>
    </location>
</feature>
<dbReference type="Proteomes" id="UP001460270">
    <property type="component" value="Unassembled WGS sequence"/>
</dbReference>
<evidence type="ECO:0000313" key="2">
    <source>
        <dbReference type="EMBL" id="KAK7915544.1"/>
    </source>
</evidence>
<dbReference type="AlphaFoldDB" id="A0AAW0P640"/>
<gene>
    <name evidence="2" type="ORF">WMY93_011305</name>
</gene>
<keyword evidence="3" id="KW-1185">Reference proteome</keyword>
<evidence type="ECO:0000313" key="3">
    <source>
        <dbReference type="Proteomes" id="UP001460270"/>
    </source>
</evidence>
<feature type="compositionally biased region" description="Polar residues" evidence="1">
    <location>
        <begin position="21"/>
        <end position="34"/>
    </location>
</feature>
<feature type="compositionally biased region" description="Acidic residues" evidence="1">
    <location>
        <begin position="297"/>
        <end position="310"/>
    </location>
</feature>
<dbReference type="EMBL" id="JBBPFD010000008">
    <property type="protein sequence ID" value="KAK7915544.1"/>
    <property type="molecule type" value="Genomic_DNA"/>
</dbReference>
<feature type="compositionally biased region" description="Polar residues" evidence="1">
    <location>
        <begin position="104"/>
        <end position="114"/>
    </location>
</feature>
<feature type="compositionally biased region" description="Basic and acidic residues" evidence="1">
    <location>
        <begin position="35"/>
        <end position="53"/>
    </location>
</feature>
<sequence length="320" mass="38337">MTPSSPREPKVPQETSHHNLNEVSGPSMSPNSENIEQKHEINICTGREEKPNKAENNNTENPREPSVRPKYWRGNRNSYNGEFRQNNYSSGYSRGSQVPKFDQSRYQEPSSFQTVPPIEEQEEEPIAPNRRNRYRYNNEFRQNNFSRYNSRDSQVPKFDQSRYQEQEEEPIIPNRRNCYRYNNEFRQNNFSREYRRDSQVPKFDQSRYQEPSSFRTVAPREEEEPTIPNRRNRYRYNNEFRPNNFSREYKEAEPPSVQTVTPMEEEEPITPKGKNRNRRSKQTLRLQRLLIQPQSYDECESTEDDSDEDILMSQLNPIPT</sequence>